<dbReference type="OrthoDB" id="10300147at2759"/>
<evidence type="ECO:0000313" key="1">
    <source>
        <dbReference type="EMBL" id="KFH16519.1"/>
    </source>
</evidence>
<protein>
    <submittedName>
        <fullName evidence="1">Uncharacterized protein</fullName>
    </submittedName>
</protein>
<sequence length="122" mass="13438">MCTAFCIMLRVQQSMRWCSTRKDFTSVGCGRQLPSNMFGAFGVKETAVPAPFTALPNYLSHPSTTAGLVYQTLLRDSCSSQVKQCLIDREPEHPLLRLYRTICPKAIGTGDTPTHAPLRSAS</sequence>
<name>A0A086QV87_TOXGO</name>
<comment type="caution">
    <text evidence="1">The sequence shown here is derived from an EMBL/GenBank/DDBJ whole genome shotgun (WGS) entry which is preliminary data.</text>
</comment>
<evidence type="ECO:0000313" key="2">
    <source>
        <dbReference type="Proteomes" id="UP000028821"/>
    </source>
</evidence>
<reference evidence="1 2" key="1">
    <citation type="submission" date="2014-04" db="EMBL/GenBank/DDBJ databases">
        <authorList>
            <person name="Sibley D."/>
            <person name="Venepally P."/>
            <person name="Karamycheva S."/>
            <person name="Hadjithomas M."/>
            <person name="Khan A."/>
            <person name="Brunk B."/>
            <person name="Roos D."/>
            <person name="Caler E."/>
            <person name="Lorenzi H."/>
        </authorList>
    </citation>
    <scope>NUCLEOTIDE SEQUENCE [LARGE SCALE GENOMIC DNA]</scope>
    <source>
        <strain evidence="1 2">MAS</strain>
    </source>
</reference>
<dbReference type="Proteomes" id="UP000028821">
    <property type="component" value="Unassembled WGS sequence"/>
</dbReference>
<dbReference type="VEuPathDB" id="ToxoDB:TGMAS_215347"/>
<gene>
    <name evidence="1" type="ORF">TGMAS_215347</name>
</gene>
<proteinExistence type="predicted"/>
<dbReference type="AlphaFoldDB" id="A0A086QV87"/>
<dbReference type="EMBL" id="AEXC02000562">
    <property type="protein sequence ID" value="KFH16519.1"/>
    <property type="molecule type" value="Genomic_DNA"/>
</dbReference>
<organism evidence="1 2">
    <name type="scientific">Toxoplasma gondii MAS</name>
    <dbReference type="NCBI Taxonomy" id="943118"/>
    <lineage>
        <taxon>Eukaryota</taxon>
        <taxon>Sar</taxon>
        <taxon>Alveolata</taxon>
        <taxon>Apicomplexa</taxon>
        <taxon>Conoidasida</taxon>
        <taxon>Coccidia</taxon>
        <taxon>Eucoccidiorida</taxon>
        <taxon>Eimeriorina</taxon>
        <taxon>Sarcocystidae</taxon>
        <taxon>Toxoplasma</taxon>
    </lineage>
</organism>
<accession>A0A086QV87</accession>